<proteinExistence type="predicted"/>
<name>W1J9H0_9GAMM</name>
<dbReference type="Proteomes" id="UP000019197">
    <property type="component" value="Unassembled WGS sequence"/>
</dbReference>
<organism evidence="1 2">
    <name type="scientific">Xenorhabdus cabanillasii JM26</name>
    <dbReference type="NCBI Taxonomy" id="1427517"/>
    <lineage>
        <taxon>Bacteria</taxon>
        <taxon>Pseudomonadati</taxon>
        <taxon>Pseudomonadota</taxon>
        <taxon>Gammaproteobacteria</taxon>
        <taxon>Enterobacterales</taxon>
        <taxon>Morganellaceae</taxon>
        <taxon>Xenorhabdus</taxon>
    </lineage>
</organism>
<dbReference type="AlphaFoldDB" id="W1J9H0"/>
<accession>W1J9H0</accession>
<protein>
    <submittedName>
        <fullName evidence="1">Uncharacterized protein</fullName>
    </submittedName>
</protein>
<comment type="caution">
    <text evidence="1">The sequence shown here is derived from an EMBL/GenBank/DDBJ whole genome shotgun (WGS) entry which is preliminary data.</text>
</comment>
<dbReference type="EMBL" id="CBXE010000197">
    <property type="protein sequence ID" value="CDL86145.1"/>
    <property type="molecule type" value="Genomic_DNA"/>
</dbReference>
<gene>
    <name evidence="1" type="ORF">XCR1_2760007</name>
</gene>
<sequence length="59" mass="6591">MKPIARSFTHNNTVLKSISEISQSKSMTKIRDYSKLANDILREVGGQNNLIIFLAVQLG</sequence>
<reference evidence="1 2" key="1">
    <citation type="submission" date="2013-11" db="EMBL/GenBank/DDBJ databases">
        <title>Draft genome sequence and annotation of the entomopathogenic bacterium, Xenorhabdus cabanillasi strain JM26.</title>
        <authorList>
            <person name="Gualtieri M."/>
            <person name="Ogier J.C."/>
            <person name="Pages S."/>
            <person name="Givaudan A."/>
            <person name="Gaudriault S."/>
        </authorList>
    </citation>
    <scope>NUCLEOTIDE SEQUENCE [LARGE SCALE GENOMIC DNA]</scope>
    <source>
        <strain evidence="1 2">JM26</strain>
    </source>
</reference>
<evidence type="ECO:0000313" key="2">
    <source>
        <dbReference type="Proteomes" id="UP000019197"/>
    </source>
</evidence>
<evidence type="ECO:0000313" key="1">
    <source>
        <dbReference type="EMBL" id="CDL86145.1"/>
    </source>
</evidence>